<dbReference type="SUPFAM" id="SSF158949">
    <property type="entry name" value="Smr-associated domain-like"/>
    <property type="match status" value="1"/>
</dbReference>
<proteinExistence type="predicted"/>
<dbReference type="RefSeq" id="WP_137091696.1">
    <property type="nucleotide sequence ID" value="NZ_CP028923.1"/>
</dbReference>
<dbReference type="OrthoDB" id="1524810at2"/>
<accession>A0A4D7JN63</accession>
<reference evidence="2 3" key="1">
    <citation type="submission" date="2018-04" db="EMBL/GenBank/DDBJ databases">
        <title>Complete genome uncultured novel isolate.</title>
        <authorList>
            <person name="Merlino G."/>
        </authorList>
    </citation>
    <scope>NUCLEOTIDE SEQUENCE [LARGE SCALE GENOMIC DNA]</scope>
    <source>
        <strain evidence="3">R1DC9</strain>
    </source>
</reference>
<dbReference type="AlphaFoldDB" id="A0A4D7JN63"/>
<dbReference type="InterPro" id="IPR036063">
    <property type="entry name" value="Smr_dom_sf"/>
</dbReference>
<dbReference type="Gene3D" id="3.30.1370.110">
    <property type="match status" value="1"/>
</dbReference>
<keyword evidence="3" id="KW-1185">Reference proteome</keyword>
<gene>
    <name evidence="2" type="ORF">DCC35_15785</name>
</gene>
<name>A0A4D7JN63_9BACT</name>
<evidence type="ECO:0000313" key="2">
    <source>
        <dbReference type="EMBL" id="QCK16097.1"/>
    </source>
</evidence>
<dbReference type="Pfam" id="PF01713">
    <property type="entry name" value="Smr"/>
    <property type="match status" value="1"/>
</dbReference>
<sequence>MNIGDKVRFLRGTESGVVTSIVDNKTVTVEIEDGFEIPVLRSELVFISREETTYFKKEDKPQHEKEAENIKAAPAKLEGWPEGIYLAFKPVNDQQMSLHLINLTGFMILFSFSEVSGDNSKGVIAGRVLPKEHYKLFNLNSNEFDNWPVYRTDVMYHSRSFEPTPVPMSRQVKFKASKFFKSRRKTPLLDADAYTFRLDDQGTKIDVNQLKDTLMESSSKASEYQERPAGKRPAASVDLHIEELTKDYGKMSNSDMLELQFDTFLRNFDQALSSNMDEITFIHGVGNGVLKNKIHKYLSGMDNIKYFKDTQRDKWGGYGATKVVFK</sequence>
<dbReference type="KEGG" id="fpf:DCC35_15785"/>
<dbReference type="InterPro" id="IPR002625">
    <property type="entry name" value="Smr_dom"/>
</dbReference>
<protein>
    <submittedName>
        <fullName evidence="2">DNA mismatch repair protein MutS</fullName>
    </submittedName>
</protein>
<dbReference type="EMBL" id="CP028923">
    <property type="protein sequence ID" value="QCK16097.1"/>
    <property type="molecule type" value="Genomic_DNA"/>
</dbReference>
<evidence type="ECO:0000259" key="1">
    <source>
        <dbReference type="Pfam" id="PF01713"/>
    </source>
</evidence>
<organism evidence="2 3">
    <name type="scientific">Mangrovivirga cuniculi</name>
    <dbReference type="NCBI Taxonomy" id="2715131"/>
    <lineage>
        <taxon>Bacteria</taxon>
        <taxon>Pseudomonadati</taxon>
        <taxon>Bacteroidota</taxon>
        <taxon>Cytophagia</taxon>
        <taxon>Cytophagales</taxon>
        <taxon>Mangrovivirgaceae</taxon>
        <taxon>Mangrovivirga</taxon>
    </lineage>
</organism>
<dbReference type="Gene3D" id="2.60.40.1600">
    <property type="entry name" value="Smr-associated-like"/>
    <property type="match status" value="1"/>
</dbReference>
<evidence type="ECO:0000313" key="3">
    <source>
        <dbReference type="Proteomes" id="UP000298616"/>
    </source>
</evidence>
<dbReference type="Proteomes" id="UP000298616">
    <property type="component" value="Chromosome"/>
</dbReference>
<dbReference type="InterPro" id="IPR036781">
    <property type="entry name" value="Smr_assoc-like_sf"/>
</dbReference>
<feature type="domain" description="Smr" evidence="1">
    <location>
        <begin position="267"/>
        <end position="326"/>
    </location>
</feature>